<keyword evidence="2" id="KW-1185">Reference proteome</keyword>
<dbReference type="EMBL" id="ML978962">
    <property type="protein sequence ID" value="KAF1930767.1"/>
    <property type="molecule type" value="Genomic_DNA"/>
</dbReference>
<gene>
    <name evidence="1" type="ORF">M421DRAFT_358366</name>
</gene>
<dbReference type="AlphaFoldDB" id="A0A6A5RZT1"/>
<sequence>MQIDRLIRGNPSRYRTLPEGPHMTFWAWGIVLMVTCGPTAKTAGCGCATADAPGGPEASAPLPFSAAFRFKRVNKGRRSLPETSQSSEDKAQVKLFSEYDIVRESHDLPSPFRWVNRALLRDLRMDPIEAASG</sequence>
<name>A0A6A5RZT1_9PLEO</name>
<evidence type="ECO:0000313" key="2">
    <source>
        <dbReference type="Proteomes" id="UP000800082"/>
    </source>
</evidence>
<evidence type="ECO:0000313" key="1">
    <source>
        <dbReference type="EMBL" id="KAF1930767.1"/>
    </source>
</evidence>
<reference evidence="1" key="1">
    <citation type="journal article" date="2020" name="Stud. Mycol.">
        <title>101 Dothideomycetes genomes: a test case for predicting lifestyles and emergence of pathogens.</title>
        <authorList>
            <person name="Haridas S."/>
            <person name="Albert R."/>
            <person name="Binder M."/>
            <person name="Bloem J."/>
            <person name="Labutti K."/>
            <person name="Salamov A."/>
            <person name="Andreopoulos B."/>
            <person name="Baker S."/>
            <person name="Barry K."/>
            <person name="Bills G."/>
            <person name="Bluhm B."/>
            <person name="Cannon C."/>
            <person name="Castanera R."/>
            <person name="Culley D."/>
            <person name="Daum C."/>
            <person name="Ezra D."/>
            <person name="Gonzalez J."/>
            <person name="Henrissat B."/>
            <person name="Kuo A."/>
            <person name="Liang C."/>
            <person name="Lipzen A."/>
            <person name="Lutzoni F."/>
            <person name="Magnuson J."/>
            <person name="Mondo S."/>
            <person name="Nolan M."/>
            <person name="Ohm R."/>
            <person name="Pangilinan J."/>
            <person name="Park H.-J."/>
            <person name="Ramirez L."/>
            <person name="Alfaro M."/>
            <person name="Sun H."/>
            <person name="Tritt A."/>
            <person name="Yoshinaga Y."/>
            <person name="Zwiers L.-H."/>
            <person name="Turgeon B."/>
            <person name="Goodwin S."/>
            <person name="Spatafora J."/>
            <person name="Crous P."/>
            <person name="Grigoriev I."/>
        </authorList>
    </citation>
    <scope>NUCLEOTIDE SEQUENCE</scope>
    <source>
        <strain evidence="1">CBS 183.55</strain>
    </source>
</reference>
<dbReference type="RefSeq" id="XP_033451015.1">
    <property type="nucleotide sequence ID" value="XM_033589646.1"/>
</dbReference>
<dbReference type="GeneID" id="54347294"/>
<protein>
    <submittedName>
        <fullName evidence="1">Uncharacterized protein</fullName>
    </submittedName>
</protein>
<accession>A0A6A5RZT1</accession>
<dbReference type="Proteomes" id="UP000800082">
    <property type="component" value="Unassembled WGS sequence"/>
</dbReference>
<organism evidence="1 2">
    <name type="scientific">Didymella exigua CBS 183.55</name>
    <dbReference type="NCBI Taxonomy" id="1150837"/>
    <lineage>
        <taxon>Eukaryota</taxon>
        <taxon>Fungi</taxon>
        <taxon>Dikarya</taxon>
        <taxon>Ascomycota</taxon>
        <taxon>Pezizomycotina</taxon>
        <taxon>Dothideomycetes</taxon>
        <taxon>Pleosporomycetidae</taxon>
        <taxon>Pleosporales</taxon>
        <taxon>Pleosporineae</taxon>
        <taxon>Didymellaceae</taxon>
        <taxon>Didymella</taxon>
    </lineage>
</organism>
<proteinExistence type="predicted"/>